<organism evidence="2 3">
    <name type="scientific">Ameca splendens</name>
    <dbReference type="NCBI Taxonomy" id="208324"/>
    <lineage>
        <taxon>Eukaryota</taxon>
        <taxon>Metazoa</taxon>
        <taxon>Chordata</taxon>
        <taxon>Craniata</taxon>
        <taxon>Vertebrata</taxon>
        <taxon>Euteleostomi</taxon>
        <taxon>Actinopterygii</taxon>
        <taxon>Neopterygii</taxon>
        <taxon>Teleostei</taxon>
        <taxon>Neoteleostei</taxon>
        <taxon>Acanthomorphata</taxon>
        <taxon>Ovalentaria</taxon>
        <taxon>Atherinomorphae</taxon>
        <taxon>Cyprinodontiformes</taxon>
        <taxon>Goodeidae</taxon>
        <taxon>Ameca</taxon>
    </lineage>
</organism>
<dbReference type="EMBL" id="JAHRIP010050478">
    <property type="protein sequence ID" value="MEQ2300819.1"/>
    <property type="molecule type" value="Genomic_DNA"/>
</dbReference>
<evidence type="ECO:0000313" key="3">
    <source>
        <dbReference type="Proteomes" id="UP001469553"/>
    </source>
</evidence>
<dbReference type="InterPro" id="IPR040676">
    <property type="entry name" value="DUF5641"/>
</dbReference>
<feature type="domain" description="DUF5641" evidence="1">
    <location>
        <begin position="11"/>
        <end position="58"/>
    </location>
</feature>
<sequence length="126" mass="14475">MRDRSGLMRLVFIEDSVPLHSWFLGKVIEVVPDKLGVVHQVRIRMKTTTIDRPITKVSLPRLVPVADYSASETFCCYGVLKGLVDYFYVWNRGIWPAGWSAEVKTKREAIQFSYCSCRFIWAVSAN</sequence>
<name>A0ABV0Z3R1_9TELE</name>
<comment type="caution">
    <text evidence="2">The sequence shown here is derived from an EMBL/GenBank/DDBJ whole genome shotgun (WGS) entry which is preliminary data.</text>
</comment>
<evidence type="ECO:0000259" key="1">
    <source>
        <dbReference type="Pfam" id="PF18701"/>
    </source>
</evidence>
<protein>
    <recommendedName>
        <fullName evidence="1">DUF5641 domain-containing protein</fullName>
    </recommendedName>
</protein>
<dbReference type="Pfam" id="PF18701">
    <property type="entry name" value="DUF5641"/>
    <property type="match status" value="1"/>
</dbReference>
<keyword evidence="3" id="KW-1185">Reference proteome</keyword>
<evidence type="ECO:0000313" key="2">
    <source>
        <dbReference type="EMBL" id="MEQ2300819.1"/>
    </source>
</evidence>
<accession>A0ABV0Z3R1</accession>
<gene>
    <name evidence="2" type="ORF">AMECASPLE_029796</name>
</gene>
<dbReference type="Proteomes" id="UP001469553">
    <property type="component" value="Unassembled WGS sequence"/>
</dbReference>
<reference evidence="2 3" key="1">
    <citation type="submission" date="2021-06" db="EMBL/GenBank/DDBJ databases">
        <authorList>
            <person name="Palmer J.M."/>
        </authorList>
    </citation>
    <scope>NUCLEOTIDE SEQUENCE [LARGE SCALE GENOMIC DNA]</scope>
    <source>
        <strain evidence="2 3">AS_MEX2019</strain>
        <tissue evidence="2">Muscle</tissue>
    </source>
</reference>
<proteinExistence type="predicted"/>